<proteinExistence type="predicted"/>
<sequence>MTIGSITFNGFDVVVLLILLISLIIAIQRGFLREVLSLLALFIAGIIALFVWGRFRYAAQNFISPSWLADIALGVGTFALIYLLGIFILTKVFGKLEAPSTKILNRALGAAFGVFRGLILASLGVLVLTASYRASEDAQDFRELIESNQENLPPDFIEKMPYSMRQQMEAEPKELPQYLQNSTFYPLLDRIGGVIRALPFAKMRSYAERIQDGDIDGISREIIK</sequence>
<dbReference type="PANTHER" id="PTHR36926:SF1">
    <property type="entry name" value="COLICIN V PRODUCTION PROTEIN"/>
    <property type="match status" value="1"/>
</dbReference>
<feature type="transmembrane region" description="Helical" evidence="5">
    <location>
        <begin position="110"/>
        <end position="132"/>
    </location>
</feature>
<dbReference type="Pfam" id="PF02674">
    <property type="entry name" value="Colicin_V"/>
    <property type="match status" value="1"/>
</dbReference>
<protein>
    <submittedName>
        <fullName evidence="6">Colicin V production protein</fullName>
    </submittedName>
</protein>
<dbReference type="GO" id="GO:0016020">
    <property type="term" value="C:membrane"/>
    <property type="evidence" value="ECO:0007669"/>
    <property type="project" value="UniProtKB-SubCell"/>
</dbReference>
<evidence type="ECO:0000256" key="3">
    <source>
        <dbReference type="ARBA" id="ARBA00022989"/>
    </source>
</evidence>
<evidence type="ECO:0000313" key="6">
    <source>
        <dbReference type="EMBL" id="RKQ71257.1"/>
    </source>
</evidence>
<reference evidence="6 7" key="1">
    <citation type="submission" date="2018-10" db="EMBL/GenBank/DDBJ databases">
        <title>Genomic Encyclopedia of Type Strains, Phase IV (KMG-IV): sequencing the most valuable type-strain genomes for metagenomic binning, comparative biology and taxonomic classification.</title>
        <authorList>
            <person name="Goeker M."/>
        </authorList>
    </citation>
    <scope>NUCLEOTIDE SEQUENCE [LARGE SCALE GENOMIC DNA]</scope>
    <source>
        <strain evidence="6 7">DSM 22008</strain>
    </source>
</reference>
<evidence type="ECO:0000256" key="5">
    <source>
        <dbReference type="SAM" id="Phobius"/>
    </source>
</evidence>
<dbReference type="OrthoDB" id="9806894at2"/>
<organism evidence="6 7">
    <name type="scientific">Litorimonas taeanensis</name>
    <dbReference type="NCBI Taxonomy" id="568099"/>
    <lineage>
        <taxon>Bacteria</taxon>
        <taxon>Pseudomonadati</taxon>
        <taxon>Pseudomonadota</taxon>
        <taxon>Alphaproteobacteria</taxon>
        <taxon>Maricaulales</taxon>
        <taxon>Robiginitomaculaceae</taxon>
    </lineage>
</organism>
<dbReference type="InterPro" id="IPR052719">
    <property type="entry name" value="CvpA-like"/>
</dbReference>
<evidence type="ECO:0000256" key="1">
    <source>
        <dbReference type="ARBA" id="ARBA00004141"/>
    </source>
</evidence>
<dbReference type="EMBL" id="RBII01000001">
    <property type="protein sequence ID" value="RKQ71257.1"/>
    <property type="molecule type" value="Genomic_DNA"/>
</dbReference>
<evidence type="ECO:0000256" key="4">
    <source>
        <dbReference type="ARBA" id="ARBA00023136"/>
    </source>
</evidence>
<gene>
    <name evidence="6" type="ORF">DES40_0570</name>
</gene>
<dbReference type="Proteomes" id="UP000282211">
    <property type="component" value="Unassembled WGS sequence"/>
</dbReference>
<keyword evidence="7" id="KW-1185">Reference proteome</keyword>
<feature type="transmembrane region" description="Helical" evidence="5">
    <location>
        <begin position="35"/>
        <end position="55"/>
    </location>
</feature>
<accession>A0A420WJS2</accession>
<feature type="transmembrane region" description="Helical" evidence="5">
    <location>
        <begin position="6"/>
        <end position="28"/>
    </location>
</feature>
<feature type="transmembrane region" description="Helical" evidence="5">
    <location>
        <begin position="67"/>
        <end position="89"/>
    </location>
</feature>
<keyword evidence="3 5" id="KW-1133">Transmembrane helix</keyword>
<comment type="caution">
    <text evidence="6">The sequence shown here is derived from an EMBL/GenBank/DDBJ whole genome shotgun (WGS) entry which is preliminary data.</text>
</comment>
<comment type="subcellular location">
    <subcellularLocation>
        <location evidence="1">Membrane</location>
        <topology evidence="1">Multi-pass membrane protein</topology>
    </subcellularLocation>
</comment>
<dbReference type="InParanoid" id="A0A420WJS2"/>
<dbReference type="RefSeq" id="WP_121099050.1">
    <property type="nucleotide sequence ID" value="NZ_RBII01000001.1"/>
</dbReference>
<dbReference type="AlphaFoldDB" id="A0A420WJS2"/>
<keyword evidence="4 5" id="KW-0472">Membrane</keyword>
<keyword evidence="2 5" id="KW-0812">Transmembrane</keyword>
<dbReference type="InterPro" id="IPR003825">
    <property type="entry name" value="Colicin-V_CvpA"/>
</dbReference>
<dbReference type="PANTHER" id="PTHR36926">
    <property type="entry name" value="COLICIN V PRODUCTION PROTEIN"/>
    <property type="match status" value="1"/>
</dbReference>
<dbReference type="GO" id="GO:0009403">
    <property type="term" value="P:toxin biosynthetic process"/>
    <property type="evidence" value="ECO:0007669"/>
    <property type="project" value="InterPro"/>
</dbReference>
<evidence type="ECO:0000313" key="7">
    <source>
        <dbReference type="Proteomes" id="UP000282211"/>
    </source>
</evidence>
<name>A0A420WJS2_9PROT</name>
<evidence type="ECO:0000256" key="2">
    <source>
        <dbReference type="ARBA" id="ARBA00022692"/>
    </source>
</evidence>